<organism evidence="1 2">
    <name type="scientific">Corynebacterium gallinarum</name>
    <dbReference type="NCBI Taxonomy" id="2762214"/>
    <lineage>
        <taxon>Bacteria</taxon>
        <taxon>Bacillati</taxon>
        <taxon>Actinomycetota</taxon>
        <taxon>Actinomycetes</taxon>
        <taxon>Mycobacteriales</taxon>
        <taxon>Corynebacteriaceae</taxon>
        <taxon>Corynebacterium</taxon>
    </lineage>
</organism>
<evidence type="ECO:0000313" key="2">
    <source>
        <dbReference type="Proteomes" id="UP000650224"/>
    </source>
</evidence>
<dbReference type="Proteomes" id="UP000650224">
    <property type="component" value="Unassembled WGS sequence"/>
</dbReference>
<comment type="caution">
    <text evidence="1">The sequence shown here is derived from an EMBL/GenBank/DDBJ whole genome shotgun (WGS) entry which is preliminary data.</text>
</comment>
<dbReference type="Gene3D" id="1.25.40.10">
    <property type="entry name" value="Tetratricopeptide repeat domain"/>
    <property type="match status" value="1"/>
</dbReference>
<accession>A0A8I0HDM0</accession>
<name>A0A8I0HDM0_9CORY</name>
<evidence type="ECO:0000313" key="1">
    <source>
        <dbReference type="EMBL" id="MBD8029801.1"/>
    </source>
</evidence>
<dbReference type="SUPFAM" id="SSF48452">
    <property type="entry name" value="TPR-like"/>
    <property type="match status" value="1"/>
</dbReference>
<gene>
    <name evidence="1" type="ORF">H9627_05590</name>
</gene>
<keyword evidence="2" id="KW-1185">Reference proteome</keyword>
<dbReference type="RefSeq" id="WP_191733029.1">
    <property type="nucleotide sequence ID" value="NZ_JACSPR010000003.1"/>
</dbReference>
<proteinExistence type="predicted"/>
<reference evidence="1 2" key="1">
    <citation type="submission" date="2020-08" db="EMBL/GenBank/DDBJ databases">
        <title>A Genomic Blueprint of the Chicken Gut Microbiome.</title>
        <authorList>
            <person name="Gilroy R."/>
            <person name="Ravi A."/>
            <person name="Getino M."/>
            <person name="Pursley I."/>
            <person name="Horton D.L."/>
            <person name="Alikhan N.-F."/>
            <person name="Baker D."/>
            <person name="Gharbi K."/>
            <person name="Hall N."/>
            <person name="Watson M."/>
            <person name="Adriaenssens E.M."/>
            <person name="Foster-Nyarko E."/>
            <person name="Jarju S."/>
            <person name="Secka A."/>
            <person name="Antonio M."/>
            <person name="Oren A."/>
            <person name="Chaudhuri R."/>
            <person name="La Ragione R.M."/>
            <person name="Hildebrand F."/>
            <person name="Pallen M.J."/>
        </authorList>
    </citation>
    <scope>NUCLEOTIDE SEQUENCE [LARGE SCALE GENOMIC DNA]</scope>
    <source>
        <strain evidence="1 2">Sa1YVA5</strain>
    </source>
</reference>
<dbReference type="EMBL" id="JACSPR010000003">
    <property type="protein sequence ID" value="MBD8029801.1"/>
    <property type="molecule type" value="Genomic_DNA"/>
</dbReference>
<sequence length="478" mass="53283">MSSSLNNMGTMEDRLEMLLALEDLIEETATLRDQGSVEDINQHFLWRNGEVLQLVETLPDLAVIEDDVDTVLQASHLMQGILISEHWGHDPLRHPSTEDHGINLIALGLAAGAPQSVFIGQANRLLGQALQTDDPKLAPTLIEELRRLSDNDSRQLYGFIIDQIPKAIGRLERIIADHEKPQTDPDLERLDPLIAEWVAQGNTEMTGRMRYRAMGVLINAFEEDLPSQDIEYFYNAVISALQSHPGFTTRTYSDDFLHSYLLIAHRYYRGMMERSTTEARAALADAAIQLGNIAPEQRDLPKKIPAMWHLGLALAADTERTRSPETKLKQARLAREGFAAGGTPIDEVEAMLLEGESLTQLGDQKDAFSVLDAARVKAKTEGLLPEEVNACIGLAVLLFTLDLKKEAADLFIKFIGEHPLNGLHDDRSRRAVAQAMTELALMYRATNNFKDYRALINQAAALFNHANLPRLAEEARAR</sequence>
<protein>
    <submittedName>
        <fullName evidence="1">Uncharacterized protein</fullName>
    </submittedName>
</protein>
<dbReference type="InterPro" id="IPR011990">
    <property type="entry name" value="TPR-like_helical_dom_sf"/>
</dbReference>
<dbReference type="AlphaFoldDB" id="A0A8I0HDM0"/>